<dbReference type="SUPFAM" id="SSF56281">
    <property type="entry name" value="Metallo-hydrolase/oxidoreductase"/>
    <property type="match status" value="1"/>
</dbReference>
<dbReference type="AlphaFoldDB" id="A0A523UXW3"/>
<feature type="domain" description="Metallo-beta-lactamase" evidence="1">
    <location>
        <begin position="36"/>
        <end position="240"/>
    </location>
</feature>
<evidence type="ECO:0000259" key="1">
    <source>
        <dbReference type="SMART" id="SM00849"/>
    </source>
</evidence>
<organism evidence="2 3">
    <name type="scientific">candidate division TA06 bacterium</name>
    <dbReference type="NCBI Taxonomy" id="2250710"/>
    <lineage>
        <taxon>Bacteria</taxon>
        <taxon>Bacteria division TA06</taxon>
    </lineage>
</organism>
<dbReference type="SMART" id="SM00849">
    <property type="entry name" value="Lactamase_B"/>
    <property type="match status" value="1"/>
</dbReference>
<dbReference type="EMBL" id="SOJN01000030">
    <property type="protein sequence ID" value="TET47171.1"/>
    <property type="molecule type" value="Genomic_DNA"/>
</dbReference>
<dbReference type="InterPro" id="IPR036866">
    <property type="entry name" value="RibonucZ/Hydroxyglut_hydro"/>
</dbReference>
<proteinExistence type="predicted"/>
<dbReference type="Gene3D" id="3.60.15.10">
    <property type="entry name" value="Ribonuclease Z/Hydroxyacylglutathione hydrolase-like"/>
    <property type="match status" value="1"/>
</dbReference>
<dbReference type="PANTHER" id="PTHR46018">
    <property type="entry name" value="ZINC PHOSPHODIESTERASE ELAC PROTEIN 1"/>
    <property type="match status" value="1"/>
</dbReference>
<evidence type="ECO:0000313" key="2">
    <source>
        <dbReference type="EMBL" id="TET47171.1"/>
    </source>
</evidence>
<comment type="caution">
    <text evidence="2">The sequence shown here is derived from an EMBL/GenBank/DDBJ whole genome shotgun (WGS) entry which is preliminary data.</text>
</comment>
<reference evidence="2 3" key="1">
    <citation type="submission" date="2019-03" db="EMBL/GenBank/DDBJ databases">
        <title>Metabolic potential of uncultured bacteria and archaea associated with petroleum seepage in deep-sea sediments.</title>
        <authorList>
            <person name="Dong X."/>
            <person name="Hubert C."/>
        </authorList>
    </citation>
    <scope>NUCLEOTIDE SEQUENCE [LARGE SCALE GENOMIC DNA]</scope>
    <source>
        <strain evidence="2">E44_bin18</strain>
    </source>
</reference>
<dbReference type="PANTHER" id="PTHR46018:SF2">
    <property type="entry name" value="ZINC PHOSPHODIESTERASE ELAC PROTEIN 1"/>
    <property type="match status" value="1"/>
</dbReference>
<dbReference type="InterPro" id="IPR001279">
    <property type="entry name" value="Metallo-B-lactamas"/>
</dbReference>
<protein>
    <submittedName>
        <fullName evidence="2">Ribonuclease Z</fullName>
    </submittedName>
</protein>
<dbReference type="Proteomes" id="UP000315525">
    <property type="component" value="Unassembled WGS sequence"/>
</dbReference>
<dbReference type="GO" id="GO:0042781">
    <property type="term" value="F:3'-tRNA processing endoribonuclease activity"/>
    <property type="evidence" value="ECO:0007669"/>
    <property type="project" value="TreeGrafter"/>
</dbReference>
<evidence type="ECO:0000313" key="3">
    <source>
        <dbReference type="Proteomes" id="UP000315525"/>
    </source>
</evidence>
<gene>
    <name evidence="2" type="ORF">E3J62_02190</name>
</gene>
<accession>A0A523UXW3</accession>
<dbReference type="Pfam" id="PF12706">
    <property type="entry name" value="Lactamase_B_2"/>
    <property type="match status" value="1"/>
</dbReference>
<name>A0A523UXW3_UNCT6</name>
<sequence>MPDLMDRGILWLEGTRMDSWSKNELRVRVLYSVGAVGTQIFISTGESFILVDAGDGVLRDLLSIGFKPEQLDAILITHGHYDHVGGLHTLLGYFKMKKRNRSLPVFLPRGCLQASTLLKNFSNLYSGFMPYVVEAKELDDRDCFTAGSFRAWCNYVVHCTIEPDGKAVPMPAAGYRIDDGKTIVAVTGDCGDSESVRDLVKDADLALVEANLKSYTSELERKVHLTEALAEEIGSLAREHILIHKRP</sequence>